<gene>
    <name evidence="2" type="ORF">HHK36_031045</name>
</gene>
<dbReference type="Gene3D" id="3.40.50.1820">
    <property type="entry name" value="alpha/beta hydrolase"/>
    <property type="match status" value="1"/>
</dbReference>
<evidence type="ECO:0000313" key="3">
    <source>
        <dbReference type="Proteomes" id="UP000655225"/>
    </source>
</evidence>
<evidence type="ECO:0008006" key="4">
    <source>
        <dbReference type="Google" id="ProtNLM"/>
    </source>
</evidence>
<evidence type="ECO:0000256" key="1">
    <source>
        <dbReference type="ARBA" id="ARBA00009431"/>
    </source>
</evidence>
<dbReference type="Proteomes" id="UP000655225">
    <property type="component" value="Unassembled WGS sequence"/>
</dbReference>
<dbReference type="GO" id="GO:0004185">
    <property type="term" value="F:serine-type carboxypeptidase activity"/>
    <property type="evidence" value="ECO:0007669"/>
    <property type="project" value="InterPro"/>
</dbReference>
<dbReference type="InterPro" id="IPR001563">
    <property type="entry name" value="Peptidase_S10"/>
</dbReference>
<comment type="similarity">
    <text evidence="1">Belongs to the peptidase S10 family.</text>
</comment>
<dbReference type="EMBL" id="JABCRI010000024">
    <property type="protein sequence ID" value="KAF8377661.1"/>
    <property type="molecule type" value="Genomic_DNA"/>
</dbReference>
<sequence>MAAAVHPRKLCWSYPRWVSLQLLLLVVLSGLAVSMSTNSLPGFPGPLPFHLQTGYMGVDESDDVQLFYYFVKSERNPMEDPLVLWLTGGPGCSAFSGLVFEVGPLNFSIVEYNGSLPTLVLNPYLWTRCQTFIPYWLFMQLLCPI</sequence>
<keyword evidence="3" id="KW-1185">Reference proteome</keyword>
<dbReference type="Pfam" id="PF00450">
    <property type="entry name" value="Peptidase_S10"/>
    <property type="match status" value="1"/>
</dbReference>
<proteinExistence type="inferred from homology"/>
<dbReference type="OrthoDB" id="443318at2759"/>
<dbReference type="InterPro" id="IPR029058">
    <property type="entry name" value="AB_hydrolase_fold"/>
</dbReference>
<protein>
    <recommendedName>
        <fullName evidence="4">Serine carboxypeptidase</fullName>
    </recommendedName>
</protein>
<evidence type="ECO:0000313" key="2">
    <source>
        <dbReference type="EMBL" id="KAF8377661.1"/>
    </source>
</evidence>
<dbReference type="AlphaFoldDB" id="A0A834Y8W5"/>
<reference evidence="2 3" key="1">
    <citation type="submission" date="2020-04" db="EMBL/GenBank/DDBJ databases">
        <title>Plant Genome Project.</title>
        <authorList>
            <person name="Zhang R.-G."/>
        </authorList>
    </citation>
    <scope>NUCLEOTIDE SEQUENCE [LARGE SCALE GENOMIC DNA]</scope>
    <source>
        <strain evidence="2">YNK0</strain>
        <tissue evidence="2">Leaf</tissue>
    </source>
</reference>
<accession>A0A834Y8W5</accession>
<dbReference type="PANTHER" id="PTHR11802">
    <property type="entry name" value="SERINE PROTEASE FAMILY S10 SERINE CARBOXYPEPTIDASE"/>
    <property type="match status" value="1"/>
</dbReference>
<dbReference type="PANTHER" id="PTHR11802:SF29">
    <property type="entry name" value="SERINE CARBOXYPEPTIDASE-LIKE 19"/>
    <property type="match status" value="1"/>
</dbReference>
<dbReference type="GO" id="GO:0006508">
    <property type="term" value="P:proteolysis"/>
    <property type="evidence" value="ECO:0007669"/>
    <property type="project" value="InterPro"/>
</dbReference>
<dbReference type="SUPFAM" id="SSF53474">
    <property type="entry name" value="alpha/beta-Hydrolases"/>
    <property type="match status" value="1"/>
</dbReference>
<name>A0A834Y8W5_TETSI</name>
<dbReference type="GO" id="GO:0016747">
    <property type="term" value="F:acyltransferase activity, transferring groups other than amino-acyl groups"/>
    <property type="evidence" value="ECO:0007669"/>
    <property type="project" value="TreeGrafter"/>
</dbReference>
<organism evidence="2 3">
    <name type="scientific">Tetracentron sinense</name>
    <name type="common">Spur-leaf</name>
    <dbReference type="NCBI Taxonomy" id="13715"/>
    <lineage>
        <taxon>Eukaryota</taxon>
        <taxon>Viridiplantae</taxon>
        <taxon>Streptophyta</taxon>
        <taxon>Embryophyta</taxon>
        <taxon>Tracheophyta</taxon>
        <taxon>Spermatophyta</taxon>
        <taxon>Magnoliopsida</taxon>
        <taxon>Trochodendrales</taxon>
        <taxon>Trochodendraceae</taxon>
        <taxon>Tetracentron</taxon>
    </lineage>
</organism>
<dbReference type="OMA" id="FSIVEYN"/>
<dbReference type="GO" id="GO:0019748">
    <property type="term" value="P:secondary metabolic process"/>
    <property type="evidence" value="ECO:0007669"/>
    <property type="project" value="TreeGrafter"/>
</dbReference>
<comment type="caution">
    <text evidence="2">The sequence shown here is derived from an EMBL/GenBank/DDBJ whole genome shotgun (WGS) entry which is preliminary data.</text>
</comment>